<gene>
    <name evidence="3" type="ORF">HAHE_27950</name>
</gene>
<dbReference type="EMBL" id="AP024702">
    <property type="protein sequence ID" value="BCX48887.1"/>
    <property type="molecule type" value="Genomic_DNA"/>
</dbReference>
<name>A0ABM7RHR7_9BACT</name>
<feature type="chain" id="PRO_5045397069" evidence="2">
    <location>
        <begin position="24"/>
        <end position="204"/>
    </location>
</feature>
<accession>A0ABM7RHR7</accession>
<dbReference type="Proteomes" id="UP001374893">
    <property type="component" value="Chromosome"/>
</dbReference>
<organism evidence="3 4">
    <name type="scientific">Haloferula helveola</name>
    <dbReference type="NCBI Taxonomy" id="490095"/>
    <lineage>
        <taxon>Bacteria</taxon>
        <taxon>Pseudomonadati</taxon>
        <taxon>Verrucomicrobiota</taxon>
        <taxon>Verrucomicrobiia</taxon>
        <taxon>Verrucomicrobiales</taxon>
        <taxon>Verrucomicrobiaceae</taxon>
        <taxon>Haloferula</taxon>
    </lineage>
</organism>
<evidence type="ECO:0000313" key="4">
    <source>
        <dbReference type="Proteomes" id="UP001374893"/>
    </source>
</evidence>
<proteinExistence type="predicted"/>
<dbReference type="RefSeq" id="WP_338685280.1">
    <property type="nucleotide sequence ID" value="NZ_AP024702.1"/>
</dbReference>
<evidence type="ECO:0000256" key="1">
    <source>
        <dbReference type="SAM" id="MobiDB-lite"/>
    </source>
</evidence>
<keyword evidence="4" id="KW-1185">Reference proteome</keyword>
<protein>
    <submittedName>
        <fullName evidence="3">Uncharacterized protein</fullName>
    </submittedName>
</protein>
<sequence length="204" mass="21205">MKKVPFIAIVATAASFGGSSAFAEDCSKLAVSVRHAVEAKQDMVLEIVEKQVAAHEGCACEVVKAAIEGTKADASLVASIVETAVSVAPEHMRLISQCAVAVAPDSLSEVQAVLIRLDPGKGEVTYTDAKSAKNPKAPIDVKPAWNPLDFPGEGIGPNPGGPGGFPEFPWVPPVRPFDPDAGPGPATPTDFNPPPIFMNNSVLR</sequence>
<reference evidence="3 4" key="1">
    <citation type="submission" date="2021-06" db="EMBL/GenBank/DDBJ databases">
        <title>Complete genome of Haloferula helveola possessing various polysaccharide degrading enzymes.</title>
        <authorList>
            <person name="Takami H."/>
            <person name="Huang C."/>
            <person name="Hamasaki K."/>
        </authorList>
    </citation>
    <scope>NUCLEOTIDE SEQUENCE [LARGE SCALE GENOMIC DNA]</scope>
    <source>
        <strain evidence="3 4">CN-1</strain>
    </source>
</reference>
<evidence type="ECO:0000256" key="2">
    <source>
        <dbReference type="SAM" id="SignalP"/>
    </source>
</evidence>
<keyword evidence="2" id="KW-0732">Signal</keyword>
<evidence type="ECO:0000313" key="3">
    <source>
        <dbReference type="EMBL" id="BCX48887.1"/>
    </source>
</evidence>
<feature type="signal peptide" evidence="2">
    <location>
        <begin position="1"/>
        <end position="23"/>
    </location>
</feature>
<feature type="region of interest" description="Disordered" evidence="1">
    <location>
        <begin position="178"/>
        <end position="204"/>
    </location>
</feature>